<dbReference type="EMBL" id="JBHLZP010000530">
    <property type="protein sequence ID" value="MFB9838525.1"/>
    <property type="molecule type" value="Genomic_DNA"/>
</dbReference>
<dbReference type="RefSeq" id="WP_378211562.1">
    <property type="nucleotide sequence ID" value="NZ_JBHLZP010000530.1"/>
</dbReference>
<dbReference type="Proteomes" id="UP001589627">
    <property type="component" value="Unassembled WGS sequence"/>
</dbReference>
<proteinExistence type="predicted"/>
<reference evidence="2 3" key="1">
    <citation type="submission" date="2024-09" db="EMBL/GenBank/DDBJ databases">
        <authorList>
            <person name="Sun Q."/>
            <person name="Mori K."/>
        </authorList>
    </citation>
    <scope>NUCLEOTIDE SEQUENCE [LARGE SCALE GENOMIC DNA]</scope>
    <source>
        <strain evidence="2 3">TBRC 0563</strain>
    </source>
</reference>
<accession>A0ABV5YTW1</accession>
<name>A0ABV5YTW1_9ACTN</name>
<dbReference type="PANTHER" id="PTHR30007">
    <property type="entry name" value="PHP DOMAIN PROTEIN"/>
    <property type="match status" value="1"/>
</dbReference>
<gene>
    <name evidence="2" type="ORF">ACFFNX_40895</name>
</gene>
<dbReference type="PANTHER" id="PTHR30007:SF0">
    <property type="entry name" value="TRANSPOSASE"/>
    <property type="match status" value="1"/>
</dbReference>
<organism evidence="2 3">
    <name type="scientific">Actinoallomurus acaciae</name>
    <dbReference type="NCBI Taxonomy" id="502577"/>
    <lineage>
        <taxon>Bacteria</taxon>
        <taxon>Bacillati</taxon>
        <taxon>Actinomycetota</taxon>
        <taxon>Actinomycetes</taxon>
        <taxon>Streptosporangiales</taxon>
        <taxon>Thermomonosporaceae</taxon>
        <taxon>Actinoallomurus</taxon>
    </lineage>
</organism>
<comment type="caution">
    <text evidence="2">The sequence shown here is derived from an EMBL/GenBank/DDBJ whole genome shotgun (WGS) entry which is preliminary data.</text>
</comment>
<feature type="region of interest" description="Disordered" evidence="1">
    <location>
        <begin position="61"/>
        <end position="100"/>
    </location>
</feature>
<evidence type="ECO:0000313" key="2">
    <source>
        <dbReference type="EMBL" id="MFB9838525.1"/>
    </source>
</evidence>
<sequence length="100" mass="11505">MSRVPCYPSELTDAEWELVEPADFPPWQTVYWYLARWEEQRVTLRLLDALRRQVRLIDDRTSEPSAGIIDSQSAKKGLQRPAAPVGGRAHAGLDHRPPRR</sequence>
<protein>
    <recommendedName>
        <fullName evidence="4">Transposase</fullName>
    </recommendedName>
</protein>
<evidence type="ECO:0000256" key="1">
    <source>
        <dbReference type="SAM" id="MobiDB-lite"/>
    </source>
</evidence>
<evidence type="ECO:0008006" key="4">
    <source>
        <dbReference type="Google" id="ProtNLM"/>
    </source>
</evidence>
<feature type="compositionally biased region" description="Basic and acidic residues" evidence="1">
    <location>
        <begin position="91"/>
        <end position="100"/>
    </location>
</feature>
<evidence type="ECO:0000313" key="3">
    <source>
        <dbReference type="Proteomes" id="UP001589627"/>
    </source>
</evidence>
<keyword evidence="3" id="KW-1185">Reference proteome</keyword>